<dbReference type="Pfam" id="PF05990">
    <property type="entry name" value="DUF900"/>
    <property type="match status" value="1"/>
</dbReference>
<keyword evidence="1" id="KW-0378">Hydrolase</keyword>
<comment type="caution">
    <text evidence="1">The sequence shown here is derived from an EMBL/GenBank/DDBJ whole genome shotgun (WGS) entry which is preliminary data.</text>
</comment>
<dbReference type="InterPro" id="IPR029058">
    <property type="entry name" value="AB_hydrolase_fold"/>
</dbReference>
<sequence>MRNFSVSLSASGRHFSFRGAGLVLGLALLLAACASRPETGALVVNDKPADDATTHDIMIATTRERDERPGTYFNGERTQGLDYAEAVISVPPSHKASQIEWPETFPGNPEKDFVTRSAHYIDSQAAFRNRLNQRLAKLPGKDRATFLFIHGYNTLFAEGLYRFTQFVHDANFPGVPVLFTWASRGKLTDYVYDLNSALAARSALEKTLNDMVRSNTQGIVILAHSMGNQLLMETIRQMSPQDRAALFRKVETIVLASPDIDIDVFKEQLRRIGKLREPLIILTSTDDKALRFSEAIAGGKQRVGSYADDKELADLGTVVLNLTELSGPDAINHNKFAELAQYAPELRSVLSQRSLGAQSTSGNGFEQSGTDLKSFVSSTAQVAITLPISLVTAPLSLVTGGN</sequence>
<dbReference type="Gene3D" id="3.40.50.1820">
    <property type="entry name" value="alpha/beta hydrolase"/>
    <property type="match status" value="1"/>
</dbReference>
<dbReference type="Proteomes" id="UP000632063">
    <property type="component" value="Unassembled WGS sequence"/>
</dbReference>
<dbReference type="PANTHER" id="PTHR36513:SF1">
    <property type="entry name" value="TRANSMEMBRANE PROTEIN"/>
    <property type="match status" value="1"/>
</dbReference>
<accession>A0ABR9CRJ0</accession>
<reference evidence="2" key="1">
    <citation type="submission" date="2020-09" db="EMBL/GenBank/DDBJ databases">
        <title>The genome sequence of strain Labrenzia suaedae 4C16A.</title>
        <authorList>
            <person name="Liu Y."/>
        </authorList>
    </citation>
    <scope>NUCLEOTIDE SEQUENCE [LARGE SCALE GENOMIC DNA]</scope>
    <source>
        <strain evidence="2">4C16A</strain>
    </source>
</reference>
<dbReference type="PANTHER" id="PTHR36513">
    <property type="entry name" value="ABC TRANSMEMBRANE TYPE-1 DOMAIN-CONTAINING PROTEIN"/>
    <property type="match status" value="1"/>
</dbReference>
<dbReference type="InterPro" id="IPR014586">
    <property type="entry name" value="UCP033909"/>
</dbReference>
<proteinExistence type="predicted"/>
<evidence type="ECO:0000313" key="1">
    <source>
        <dbReference type="EMBL" id="MBD8893403.1"/>
    </source>
</evidence>
<dbReference type="PROSITE" id="PS51257">
    <property type="entry name" value="PROKAR_LIPOPROTEIN"/>
    <property type="match status" value="1"/>
</dbReference>
<dbReference type="EMBL" id="JACYXI010000012">
    <property type="protein sequence ID" value="MBD8893403.1"/>
    <property type="molecule type" value="Genomic_DNA"/>
</dbReference>
<dbReference type="InterPro" id="IPR010297">
    <property type="entry name" value="DUF900_hydrolase"/>
</dbReference>
<dbReference type="PIRSF" id="PIRSF033909">
    <property type="entry name" value="UCP033909"/>
    <property type="match status" value="1"/>
</dbReference>
<organism evidence="1 2">
    <name type="scientific">Roseibium litorale</name>
    <dbReference type="NCBI Taxonomy" id="2803841"/>
    <lineage>
        <taxon>Bacteria</taxon>
        <taxon>Pseudomonadati</taxon>
        <taxon>Pseudomonadota</taxon>
        <taxon>Alphaproteobacteria</taxon>
        <taxon>Hyphomicrobiales</taxon>
        <taxon>Stappiaceae</taxon>
        <taxon>Roseibium</taxon>
    </lineage>
</organism>
<reference evidence="1 2" key="2">
    <citation type="journal article" date="2021" name="Int. J. Syst. Evol. Microbiol.">
        <title>Roseibium litorale sp. nov., isolated from a tidal flat sediment and proposal for the reclassification of Labrenzia polysiphoniae as Roseibium polysiphoniae comb. nov.</title>
        <authorList>
            <person name="Liu Y."/>
            <person name="Pei T."/>
            <person name="Du J."/>
            <person name="Chao M."/>
            <person name="Deng M.R."/>
            <person name="Zhu H."/>
        </authorList>
    </citation>
    <scope>NUCLEOTIDE SEQUENCE [LARGE SCALE GENOMIC DNA]</scope>
    <source>
        <strain evidence="1 2">4C16A</strain>
    </source>
</reference>
<gene>
    <name evidence="1" type="ORF">IG616_17805</name>
</gene>
<evidence type="ECO:0000313" key="2">
    <source>
        <dbReference type="Proteomes" id="UP000632063"/>
    </source>
</evidence>
<dbReference type="SUPFAM" id="SSF53474">
    <property type="entry name" value="alpha/beta-Hydrolases"/>
    <property type="match status" value="1"/>
</dbReference>
<name>A0ABR9CRJ0_9HYPH</name>
<keyword evidence="2" id="KW-1185">Reference proteome</keyword>
<dbReference type="GO" id="GO:0016787">
    <property type="term" value="F:hydrolase activity"/>
    <property type="evidence" value="ECO:0007669"/>
    <property type="project" value="UniProtKB-KW"/>
</dbReference>
<protein>
    <submittedName>
        <fullName evidence="1">Alpha/beta hydrolase</fullName>
    </submittedName>
</protein>